<feature type="domain" description="DUF732" evidence="1">
    <location>
        <begin position="39"/>
        <end position="112"/>
    </location>
</feature>
<dbReference type="GeneID" id="19527268"/>
<evidence type="ECO:0000313" key="3">
    <source>
        <dbReference type="Proteomes" id="UP000019737"/>
    </source>
</evidence>
<dbReference type="Proteomes" id="UP000019737">
    <property type="component" value="Segment"/>
</dbReference>
<protein>
    <recommendedName>
        <fullName evidence="1">DUF732 domain-containing protein</fullName>
    </recommendedName>
</protein>
<dbReference type="InterPro" id="IPR007969">
    <property type="entry name" value="DUF732"/>
</dbReference>
<gene>
    <name evidence="2" type="primary">88</name>
    <name evidence="2" type="ORF">PBI_HAWKEYE_88</name>
</gene>
<dbReference type="EMBL" id="KJ194582">
    <property type="protein sequence ID" value="AHN84099.1"/>
    <property type="molecule type" value="Genomic_DNA"/>
</dbReference>
<sequence>MSSTKKLIATLLLGPGLATVSVIGNVAMAKAEPSASGRDQAFLTQLATEGVSFPSEQDAVAFAAEACELTEGATWQKSDLVSFAKVLIRNHPTLSIDEVGTSFGAAVTIYCSENIPDWVWNEVASKQAQNATVQPRRS</sequence>
<dbReference type="OrthoDB" id="39703at10239"/>
<accession>X2KYY7</accession>
<proteinExistence type="predicted"/>
<name>X2KYY7_9CAUD</name>
<evidence type="ECO:0000259" key="1">
    <source>
        <dbReference type="Pfam" id="PF05305"/>
    </source>
</evidence>
<organism evidence="2 3">
    <name type="scientific">Mycobacterium phage Hawkeye</name>
    <dbReference type="NCBI Taxonomy" id="1458711"/>
    <lineage>
        <taxon>Viruses</taxon>
        <taxon>Duplodnaviria</taxon>
        <taxon>Heunggongvirae</taxon>
        <taxon>Uroviricota</taxon>
        <taxon>Caudoviricetes</taxon>
        <taxon>Dclasvirinae</taxon>
        <taxon>Hawkeyevirus</taxon>
        <taxon>Hawkeyevirus hawkeye</taxon>
    </lineage>
</organism>
<dbReference type="KEGG" id="vg:19527268"/>
<evidence type="ECO:0000313" key="2">
    <source>
        <dbReference type="EMBL" id="AHN84099.1"/>
    </source>
</evidence>
<reference evidence="2 3" key="1">
    <citation type="submission" date="2014-01" db="EMBL/GenBank/DDBJ databases">
        <authorList>
            <person name="Schneider V.M."/>
            <person name="Bowman C.A."/>
            <person name="Russell D.A."/>
            <person name="Pope W.H."/>
            <person name="Jacobs-Sera D."/>
            <person name="Hendrix R.W."/>
            <person name="Hatfull G.F."/>
        </authorList>
    </citation>
    <scope>NUCLEOTIDE SEQUENCE [LARGE SCALE GENOMIC DNA]</scope>
</reference>
<keyword evidence="3" id="KW-1185">Reference proteome</keyword>
<dbReference type="Pfam" id="PF05305">
    <property type="entry name" value="DUF732"/>
    <property type="match status" value="1"/>
</dbReference>
<dbReference type="RefSeq" id="YP_009035983.1">
    <property type="nucleotide sequence ID" value="NC_024209.1"/>
</dbReference>